<accession>A0A1V4SM41</accession>
<reference evidence="3 4" key="1">
    <citation type="submission" date="2017-03" db="EMBL/GenBank/DDBJ databases">
        <title>Genome sequence of Clostridium hungatei DSM 14427.</title>
        <authorList>
            <person name="Poehlein A."/>
            <person name="Daniel R."/>
        </authorList>
    </citation>
    <scope>NUCLEOTIDE SEQUENCE [LARGE SCALE GENOMIC DNA]</scope>
    <source>
        <strain evidence="3 4">DSM 14427</strain>
    </source>
</reference>
<dbReference type="Gene3D" id="3.50.50.60">
    <property type="entry name" value="FAD/NAD(P)-binding domain"/>
    <property type="match status" value="1"/>
</dbReference>
<dbReference type="Proteomes" id="UP000191554">
    <property type="component" value="Unassembled WGS sequence"/>
</dbReference>
<feature type="domain" description="BFD-like [2Fe-2S]-binding" evidence="2">
    <location>
        <begin position="410"/>
        <end position="464"/>
    </location>
</feature>
<evidence type="ECO:0000313" key="3">
    <source>
        <dbReference type="EMBL" id="OPX44545.1"/>
    </source>
</evidence>
<dbReference type="GO" id="GO:0003973">
    <property type="term" value="F:(S)-2-hydroxy-acid oxidase activity"/>
    <property type="evidence" value="ECO:0007669"/>
    <property type="project" value="UniProtKB-EC"/>
</dbReference>
<dbReference type="InterPro" id="IPR036188">
    <property type="entry name" value="FAD/NAD-bd_sf"/>
</dbReference>
<dbReference type="OrthoDB" id="9801699at2"/>
<proteinExistence type="predicted"/>
<keyword evidence="4" id="KW-1185">Reference proteome</keyword>
<keyword evidence="3" id="KW-0560">Oxidoreductase</keyword>
<evidence type="ECO:0000259" key="2">
    <source>
        <dbReference type="Pfam" id="PF04324"/>
    </source>
</evidence>
<sequence>MAVNVDNTFDIVIIGAGAVGCAVARELSRFDLKIAVLEKESDVAAGTSGRNSAVVHAGFNNKPGSLMARLCVEGNEGFEQVCAELDVPCKKTGKLIVAFDETDFPGIDKLMENGRKNGVKGLEFVDAQVVRRLEPHVGGIGAMLSPNTAITSPFIYTVALAENACENGVKFFFETQVNGITRQDKLFRLTAGKRHFYSRYVVNSAGLYSDRIASLAGEKGYKIYPCRGEYFILDKRTSQYLSMPVYPVPRPGIGGLGVHLTPTVDGNMLIGPSAEYIKSKSDYSATSSVMEQLFKEAKELLPPLEMKHIIRSYTGIRSKLVGPKTGGFGDFIIEESKAVPGLVNLIGIESPGLTSSVPIGRMVRDIISNKEDLVAKRDFITGRKGITPFRELALEQKEKLIKEFPEYGEIICRCEGITKKEIVEAINNPLGVTTLAGIKYRARPMMGRCQGGYCLTRIVDILKEQKGLEPQQVTLRGSNSRLFTGRVK</sequence>
<evidence type="ECO:0000313" key="4">
    <source>
        <dbReference type="Proteomes" id="UP000191554"/>
    </source>
</evidence>
<dbReference type="EMBL" id="MZGX01000008">
    <property type="protein sequence ID" value="OPX44545.1"/>
    <property type="molecule type" value="Genomic_DNA"/>
</dbReference>
<comment type="caution">
    <text evidence="3">The sequence shown here is derived from an EMBL/GenBank/DDBJ whole genome shotgun (WGS) entry which is preliminary data.</text>
</comment>
<dbReference type="PANTHER" id="PTHR42720">
    <property type="entry name" value="GLYCEROL-3-PHOSPHATE DEHYDROGENASE"/>
    <property type="match status" value="1"/>
</dbReference>
<evidence type="ECO:0000259" key="1">
    <source>
        <dbReference type="Pfam" id="PF01266"/>
    </source>
</evidence>
<dbReference type="CDD" id="cd19946">
    <property type="entry name" value="GlpA-like_Fer2_BFD-like"/>
    <property type="match status" value="1"/>
</dbReference>
<dbReference type="InterPro" id="IPR041854">
    <property type="entry name" value="BFD-like_2Fe2S-bd_dom_sf"/>
</dbReference>
<dbReference type="Gene3D" id="3.30.9.10">
    <property type="entry name" value="D-Amino Acid Oxidase, subunit A, domain 2"/>
    <property type="match status" value="1"/>
</dbReference>
<dbReference type="EC" id="1.1.3.15" evidence="3"/>
<dbReference type="PANTHER" id="PTHR42720:SF1">
    <property type="entry name" value="GLYCEROL 3-PHOSPHATE OXIDASE"/>
    <property type="match status" value="1"/>
</dbReference>
<protein>
    <submittedName>
        <fullName evidence="3">L-2-hydroxyglutarate oxidase LhgO</fullName>
        <ecNumber evidence="3">1.1.3.15</ecNumber>
    </submittedName>
</protein>
<dbReference type="Pfam" id="PF01266">
    <property type="entry name" value="DAO"/>
    <property type="match status" value="1"/>
</dbReference>
<organism evidence="3 4">
    <name type="scientific">Ruminiclostridium hungatei</name>
    <name type="common">Clostridium hungatei</name>
    <dbReference type="NCBI Taxonomy" id="48256"/>
    <lineage>
        <taxon>Bacteria</taxon>
        <taxon>Bacillati</taxon>
        <taxon>Bacillota</taxon>
        <taxon>Clostridia</taxon>
        <taxon>Eubacteriales</taxon>
        <taxon>Oscillospiraceae</taxon>
        <taxon>Ruminiclostridium</taxon>
    </lineage>
</organism>
<name>A0A1V4SM41_RUMHU</name>
<feature type="domain" description="FAD dependent oxidoreductase" evidence="1">
    <location>
        <begin position="10"/>
        <end position="365"/>
    </location>
</feature>
<dbReference type="AlphaFoldDB" id="A0A1V4SM41"/>
<dbReference type="Pfam" id="PF04324">
    <property type="entry name" value="Fer2_BFD"/>
    <property type="match status" value="1"/>
</dbReference>
<dbReference type="SUPFAM" id="SSF54373">
    <property type="entry name" value="FAD-linked reductases, C-terminal domain"/>
    <property type="match status" value="1"/>
</dbReference>
<dbReference type="RefSeq" id="WP_080063985.1">
    <property type="nucleotide sequence ID" value="NZ_MZGX01000008.1"/>
</dbReference>
<dbReference type="SUPFAM" id="SSF51905">
    <property type="entry name" value="FAD/NAD(P)-binding domain"/>
    <property type="match status" value="1"/>
</dbReference>
<dbReference type="STRING" id="48256.CLHUN_15380"/>
<dbReference type="InterPro" id="IPR007419">
    <property type="entry name" value="BFD-like_2Fe2S-bd_dom"/>
</dbReference>
<dbReference type="InterPro" id="IPR052745">
    <property type="entry name" value="G3P_Oxidase/Oxidoreductase"/>
</dbReference>
<dbReference type="Gene3D" id="1.10.10.1100">
    <property type="entry name" value="BFD-like [2Fe-2S]-binding domain"/>
    <property type="match status" value="1"/>
</dbReference>
<gene>
    <name evidence="3" type="primary">lhgO</name>
    <name evidence="3" type="ORF">CLHUN_15380</name>
</gene>
<dbReference type="InterPro" id="IPR006076">
    <property type="entry name" value="FAD-dep_OxRdtase"/>
</dbReference>